<dbReference type="Pfam" id="PF01805">
    <property type="entry name" value="Surp"/>
    <property type="match status" value="1"/>
</dbReference>
<dbReference type="InterPro" id="IPR000467">
    <property type="entry name" value="G_patch_dom"/>
</dbReference>
<evidence type="ECO:0000256" key="2">
    <source>
        <dbReference type="ARBA" id="ARBA00022664"/>
    </source>
</evidence>
<protein>
    <recommendedName>
        <fullName evidence="10">SURP and G-patch domain-containing protein 1-like protein</fullName>
    </recommendedName>
</protein>
<evidence type="ECO:0000256" key="5">
    <source>
        <dbReference type="SAM" id="MobiDB-lite"/>
    </source>
</evidence>
<sequence length="343" mass="38025">MKLSFGLKAKPRAKPQLFQGSDDDEEETGPANKRQRVEASPVISEVPAAPSDPEVHKVAEKLAEFVAKNGRSFEGVTKQRNPGNTPFKFLYHPQSLDYRWYEHRIAFHEGSGHPTAPHLEQPSAIRDKDRLQHAHAAAAPFELCSTPAPSHSPSTVPESSRVLSKVQAADSLAAMEAFTKLAAEKDEGRLEEERKVALLKETSFDRRRQVAVYKADGRKGHHMQDFIPDDEMAKFLAKTGNEEAKQQAEQIEQRSRIQADNIGHKLLSRMGWKEGEALGAGSASGLLAPISATATKQDNLGLGAAAHGDIEEGDDEFEVYRKRMMLGYKHRPNPLGNPRKSYY</sequence>
<keyword evidence="4" id="KW-0539">Nucleus</keyword>
<dbReference type="PANTHER" id="PTHR23340">
    <property type="entry name" value="ARGININE/SERINE RICH SPLICING FACTOR SF4/14"/>
    <property type="match status" value="1"/>
</dbReference>
<dbReference type="GO" id="GO:0005654">
    <property type="term" value="C:nucleoplasm"/>
    <property type="evidence" value="ECO:0007669"/>
    <property type="project" value="TreeGrafter"/>
</dbReference>
<accession>A0AAW1THB7</accession>
<dbReference type="GO" id="GO:0008380">
    <property type="term" value="P:RNA splicing"/>
    <property type="evidence" value="ECO:0007669"/>
    <property type="project" value="UniProtKB-KW"/>
</dbReference>
<dbReference type="PANTHER" id="PTHR23340:SF0">
    <property type="entry name" value="SURP AND G-PATCH DOMAIN-CONTAINING PROTEIN 1 ISOFORM X1"/>
    <property type="match status" value="1"/>
</dbReference>
<evidence type="ECO:0000313" key="8">
    <source>
        <dbReference type="EMBL" id="KAK9868327.1"/>
    </source>
</evidence>
<dbReference type="PROSITE" id="PS50128">
    <property type="entry name" value="SURP"/>
    <property type="match status" value="1"/>
</dbReference>
<dbReference type="Gene3D" id="1.10.10.790">
    <property type="entry name" value="Surp module"/>
    <property type="match status" value="1"/>
</dbReference>
<feature type="domain" description="SURP motif" evidence="6">
    <location>
        <begin position="58"/>
        <end position="101"/>
    </location>
</feature>
<dbReference type="GO" id="GO:0006397">
    <property type="term" value="P:mRNA processing"/>
    <property type="evidence" value="ECO:0007669"/>
    <property type="project" value="UniProtKB-KW"/>
</dbReference>
<comment type="subcellular location">
    <subcellularLocation>
        <location evidence="1">Nucleus</location>
    </subcellularLocation>
</comment>
<proteinExistence type="predicted"/>
<dbReference type="PROSITE" id="PS50174">
    <property type="entry name" value="G_PATCH"/>
    <property type="match status" value="1"/>
</dbReference>
<keyword evidence="2" id="KW-0507">mRNA processing</keyword>
<dbReference type="InterPro" id="IPR000061">
    <property type="entry name" value="Surp"/>
</dbReference>
<dbReference type="InterPro" id="IPR040169">
    <property type="entry name" value="SUGP1/2"/>
</dbReference>
<evidence type="ECO:0000313" key="9">
    <source>
        <dbReference type="Proteomes" id="UP001485043"/>
    </source>
</evidence>
<evidence type="ECO:0000256" key="4">
    <source>
        <dbReference type="ARBA" id="ARBA00023242"/>
    </source>
</evidence>
<feature type="region of interest" description="Disordered" evidence="5">
    <location>
        <begin position="1"/>
        <end position="54"/>
    </location>
</feature>
<reference evidence="8 9" key="1">
    <citation type="journal article" date="2024" name="Nat. Commun.">
        <title>Phylogenomics reveals the evolutionary origins of lichenization in chlorophyte algae.</title>
        <authorList>
            <person name="Puginier C."/>
            <person name="Libourel C."/>
            <person name="Otte J."/>
            <person name="Skaloud P."/>
            <person name="Haon M."/>
            <person name="Grisel S."/>
            <person name="Petersen M."/>
            <person name="Berrin J.G."/>
            <person name="Delaux P.M."/>
            <person name="Dal Grande F."/>
            <person name="Keller J."/>
        </authorList>
    </citation>
    <scope>NUCLEOTIDE SEQUENCE [LARGE SCALE GENOMIC DNA]</scope>
    <source>
        <strain evidence="8 9">SAG 2523</strain>
    </source>
</reference>
<evidence type="ECO:0000256" key="1">
    <source>
        <dbReference type="ARBA" id="ARBA00004123"/>
    </source>
</evidence>
<keyword evidence="3" id="KW-0508">mRNA splicing</keyword>
<dbReference type="AlphaFoldDB" id="A0AAW1THB7"/>
<dbReference type="SMART" id="SM00648">
    <property type="entry name" value="SWAP"/>
    <property type="match status" value="1"/>
</dbReference>
<dbReference type="Proteomes" id="UP001485043">
    <property type="component" value="Unassembled WGS sequence"/>
</dbReference>
<gene>
    <name evidence="8" type="ORF">WJX84_004012</name>
</gene>
<name>A0AAW1THB7_9CHLO</name>
<evidence type="ECO:0000259" key="6">
    <source>
        <dbReference type="PROSITE" id="PS50128"/>
    </source>
</evidence>
<keyword evidence="9" id="KW-1185">Reference proteome</keyword>
<dbReference type="SMART" id="SM00443">
    <property type="entry name" value="G_patch"/>
    <property type="match status" value="1"/>
</dbReference>
<evidence type="ECO:0000259" key="7">
    <source>
        <dbReference type="PROSITE" id="PS50174"/>
    </source>
</evidence>
<dbReference type="EMBL" id="JALJOV010000034">
    <property type="protein sequence ID" value="KAK9868327.1"/>
    <property type="molecule type" value="Genomic_DNA"/>
</dbReference>
<dbReference type="GO" id="GO:0003723">
    <property type="term" value="F:RNA binding"/>
    <property type="evidence" value="ECO:0007669"/>
    <property type="project" value="InterPro"/>
</dbReference>
<dbReference type="InterPro" id="IPR035967">
    <property type="entry name" value="SWAP/Surp_sf"/>
</dbReference>
<organism evidence="8 9">
    <name type="scientific">Apatococcus fuscideae</name>
    <dbReference type="NCBI Taxonomy" id="2026836"/>
    <lineage>
        <taxon>Eukaryota</taxon>
        <taxon>Viridiplantae</taxon>
        <taxon>Chlorophyta</taxon>
        <taxon>core chlorophytes</taxon>
        <taxon>Trebouxiophyceae</taxon>
        <taxon>Chlorellales</taxon>
        <taxon>Chlorellaceae</taxon>
        <taxon>Apatococcus</taxon>
    </lineage>
</organism>
<dbReference type="Pfam" id="PF01585">
    <property type="entry name" value="G-patch"/>
    <property type="match status" value="1"/>
</dbReference>
<evidence type="ECO:0000256" key="3">
    <source>
        <dbReference type="ARBA" id="ARBA00023187"/>
    </source>
</evidence>
<comment type="caution">
    <text evidence="8">The sequence shown here is derived from an EMBL/GenBank/DDBJ whole genome shotgun (WGS) entry which is preliminary data.</text>
</comment>
<dbReference type="SUPFAM" id="SSF109905">
    <property type="entry name" value="Surp module (SWAP domain)"/>
    <property type="match status" value="1"/>
</dbReference>
<evidence type="ECO:0008006" key="10">
    <source>
        <dbReference type="Google" id="ProtNLM"/>
    </source>
</evidence>
<feature type="domain" description="G-patch" evidence="7">
    <location>
        <begin position="259"/>
        <end position="307"/>
    </location>
</feature>